<dbReference type="Pfam" id="PF00404">
    <property type="entry name" value="Dockerin_1"/>
    <property type="match status" value="1"/>
</dbReference>
<dbReference type="EMBL" id="SJPU01000002">
    <property type="protein sequence ID" value="TWU15787.1"/>
    <property type="molecule type" value="Genomic_DNA"/>
</dbReference>
<dbReference type="InterPro" id="IPR027828">
    <property type="entry name" value="DUF4465"/>
</dbReference>
<keyword evidence="3" id="KW-1185">Reference proteome</keyword>
<name>A0A5C6BVX6_9BACT</name>
<protein>
    <submittedName>
        <fullName evidence="2">Dockerin type I repeat protein</fullName>
    </submittedName>
</protein>
<dbReference type="SUPFAM" id="SSF141072">
    <property type="entry name" value="CalX-like"/>
    <property type="match status" value="3"/>
</dbReference>
<feature type="domain" description="Planctomycete extracellular" evidence="1">
    <location>
        <begin position="9"/>
        <end position="28"/>
    </location>
</feature>
<dbReference type="Pfam" id="PF14717">
    <property type="entry name" value="DUF4465"/>
    <property type="match status" value="3"/>
</dbReference>
<dbReference type="InterPro" id="IPR036439">
    <property type="entry name" value="Dockerin_dom_sf"/>
</dbReference>
<dbReference type="SUPFAM" id="SSF63446">
    <property type="entry name" value="Type I dockerin domain"/>
    <property type="match status" value="1"/>
</dbReference>
<dbReference type="InterPro" id="IPR011506">
    <property type="entry name" value="Planctomycete_extracellular"/>
</dbReference>
<dbReference type="Gene3D" id="2.60.120.1350">
    <property type="entry name" value="Protein of unknown function DUF4465"/>
    <property type="match status" value="3"/>
</dbReference>
<organism evidence="2 3">
    <name type="scientific">Allorhodopirellula heiligendammensis</name>
    <dbReference type="NCBI Taxonomy" id="2714739"/>
    <lineage>
        <taxon>Bacteria</taxon>
        <taxon>Pseudomonadati</taxon>
        <taxon>Planctomycetota</taxon>
        <taxon>Planctomycetia</taxon>
        <taxon>Pirellulales</taxon>
        <taxon>Pirellulaceae</taxon>
        <taxon>Allorhodopirellula</taxon>
    </lineage>
</organism>
<proteinExistence type="predicted"/>
<dbReference type="Gene3D" id="1.10.1330.10">
    <property type="entry name" value="Dockerin domain"/>
    <property type="match status" value="1"/>
</dbReference>
<dbReference type="InterPro" id="IPR038081">
    <property type="entry name" value="CalX-like_sf"/>
</dbReference>
<evidence type="ECO:0000313" key="2">
    <source>
        <dbReference type="EMBL" id="TWU15787.1"/>
    </source>
</evidence>
<accession>A0A5C6BVX6</accession>
<dbReference type="Gene3D" id="2.60.40.2030">
    <property type="match status" value="1"/>
</dbReference>
<evidence type="ECO:0000313" key="3">
    <source>
        <dbReference type="Proteomes" id="UP000319908"/>
    </source>
</evidence>
<dbReference type="Proteomes" id="UP000319908">
    <property type="component" value="Unassembled WGS sequence"/>
</dbReference>
<dbReference type="GO" id="GO:0004553">
    <property type="term" value="F:hydrolase activity, hydrolyzing O-glycosyl compounds"/>
    <property type="evidence" value="ECO:0007669"/>
    <property type="project" value="InterPro"/>
</dbReference>
<dbReference type="InterPro" id="IPR002105">
    <property type="entry name" value="Dockerin_1_rpt"/>
</dbReference>
<gene>
    <name evidence="2" type="ORF">Poly21_29890</name>
</gene>
<comment type="caution">
    <text evidence="2">The sequence shown here is derived from an EMBL/GenBank/DDBJ whole genome shotgun (WGS) entry which is preliminary data.</text>
</comment>
<evidence type="ECO:0000259" key="1">
    <source>
        <dbReference type="Pfam" id="PF07595"/>
    </source>
</evidence>
<dbReference type="Pfam" id="PF07595">
    <property type="entry name" value="Planc_extracel"/>
    <property type="match status" value="1"/>
</dbReference>
<reference evidence="2 3" key="1">
    <citation type="journal article" date="2020" name="Antonie Van Leeuwenhoek">
        <title>Rhodopirellula heiligendammensis sp. nov., Rhodopirellula pilleata sp. nov., and Rhodopirellula solitaria sp. nov. isolated from natural or artificial marine surfaces in Northern Germany and California, USA, and emended description of the genus Rhodopirellula.</title>
        <authorList>
            <person name="Kallscheuer N."/>
            <person name="Wiegand S."/>
            <person name="Jogler M."/>
            <person name="Boedeker C."/>
            <person name="Peeters S.H."/>
            <person name="Rast P."/>
            <person name="Heuer A."/>
            <person name="Jetten M.S.M."/>
            <person name="Rohde M."/>
            <person name="Jogler C."/>
        </authorList>
    </citation>
    <scope>NUCLEOTIDE SEQUENCE [LARGE SCALE GENOMIC DNA]</scope>
    <source>
        <strain evidence="2 3">Poly21</strain>
    </source>
</reference>
<sequence length="1904" mass="200532">MKMKRTQRQSRRLLIQSLEGRRMLAAGPYAPAAGELGSTAIKNTDPAFVGWASAVADYSPGSDVDDVWTDATNALGPAEGNYDSIVSLGRGGAITLTFDAPIRDGLGADFAVFENSINDTFLELGFVEVSSDGVNYFRFAADSKTPSAVASFGAVDPTNIHNLAGKYRGGFGTPFDLAELRDQAGLDVTAVKYVRLVDIVGDGLTRDATGDSIYDPTPTFQSAGLDVDGVGVIHAVETGPGVIDFETLGGGLGPSQFDNGASGAGQFSEDELSLNNDYSTAYQSWSGWSISQTTDTTTAGYTNQYANITGGGVDDSDTFAVGFFDSSPSDALTPPTMTLDPATGASFDSLYVTNTTYAVLSMQQGDGFAKKFGGVTGNDPDYLRLTITGVDASGTPVGDVKVMLADYRPADNTQDFIVDTWTPVDVSSLSDAQSLQFTLDSTDNSPFGMNTPAYFAVDNVTLRRPAVPLDLASPITTEDNSVIGRVSRPSLDSSTELTVSLTRTGSDQATLPDAVTIPAGADYAEFSITPVNDAVPTPDRELQVTASADLFVPTTRSLLIQDDEVLSIHFTPSIVNATEGAGPSGASLTLTRNDADVSTPLTVTLTHDATDLLSIPTTATFASTQRTITIPVDVLDDDIASSGQTVHVQAAASGRASAQLTIELADDDLPRLQIDPTFIQLSENEPSTIRTVRLYRNTADRANPVTVSLSLPSGGPLTIPSEVTIAADADFVSFDVGVIDDSLVNTMSEYPILVSSSSFLSASLRVTVTDNDGPPPSLGITFPDGGLSESDAVFISDFESLGAGLLSGEFENNAGSADGFSDGTLQFENSFDQSFGFDVWSGFAISRGTDTHTPGFGNQYSSIAGGGSEGSSTYAVAYASAPVTVRRPSNSTPFSSMDVSNTTYAALSMRDGDDFAKKFGGESGNDPDFLLLTVDGLDADGNSIGEVQVYLADYRFNDNDLDYILEDWSTIDISSIGTAETLSIQLSSSDNGDFGMNTPGYFALDNVLLEPASPSLPTITITRTGDDVATPLEVSVVDDRSELRLPSRVTIPAGVAQISIPVIWLDDNVAEGDRTWQVAVTATGYTGDSQTVTLHDDDENTLSITPSVDEVSESAGRQTVGFEEIGESLQDDAFNNGSDGRGGFQSGSVQFPTAYNATYGSWSGWAASNVGDVATAGFTNQFSAFANIESDHPGGGAADSATFAVAGGYGSSPLTISLPNGLDGSSFASISVTNTTYTALSMLQGDDFAKRFGGETGDAPDYFLLTIDGVDDAGDVINTIEFYLADYRFADNSLDYVVDDWTTIDLSTLAGATSLRFGMSSSDVGDFGMNTPAYFAIDDLVIDRTNDAPPSLMIARNSGDLSEDVTVTLNASPAFPLITPSSVVIPAGLDRVRVPLNLIDDAVYSGDQTVDFSASASGFADVIASIDVLEDELPSIVLTDATDNISVVEGGPENSFMVQLPSAPSGPVTVLITGGEDSLDVSARELTFGPDDWNQPQVVTVSGRLDLLAEADQVIQLQVSGSSGDYAAADAWVQLADYQPAQLTLKRVGDQVELVDDVRDYVFGEFTDDDPIAISLSDLSQQFTLEPVGRDGVTVSLGGGDDQLLLNSAIFTQINGGGGQDKAVLTPTDLNVDESIDVADWLSDRIIGFEHVVLGSETIGADTASISFTLDADRMQTMFTDDSPFLITTSDQNLALVGDWRIGEPTIADGEFTGRMVSGAADVWVVTDRPYQNFVQHADVNADGLVSSVDALTIINRINADAEFILPPPTSTADFAGIYYDVSGDGLVTSLDALQVINWLNENDIAAGSDTVTAAPTNANRESLHGWSAQRDQTWSDIDRANISSTQTSPMENTMLPASTVRPRPPMQQVAPVKPIDPAAADMAIADLDLLTDSLATFTAERFR</sequence>
<dbReference type="GO" id="GO:0000272">
    <property type="term" value="P:polysaccharide catabolic process"/>
    <property type="evidence" value="ECO:0007669"/>
    <property type="project" value="InterPro"/>
</dbReference>